<feature type="transmembrane region" description="Helical" evidence="5">
    <location>
        <begin position="300"/>
        <end position="319"/>
    </location>
</feature>
<name>A0ABU2AZL9_9MICC</name>
<dbReference type="InterPro" id="IPR020846">
    <property type="entry name" value="MFS_dom"/>
</dbReference>
<protein>
    <submittedName>
        <fullName evidence="7">MFS family permease</fullName>
    </submittedName>
</protein>
<dbReference type="SUPFAM" id="SSF103473">
    <property type="entry name" value="MFS general substrate transporter"/>
    <property type="match status" value="1"/>
</dbReference>
<organism evidence="7 8">
    <name type="scientific">Enteractinococcus fodinae</name>
    <dbReference type="NCBI Taxonomy" id="684663"/>
    <lineage>
        <taxon>Bacteria</taxon>
        <taxon>Bacillati</taxon>
        <taxon>Actinomycetota</taxon>
        <taxon>Actinomycetes</taxon>
        <taxon>Micrococcales</taxon>
        <taxon>Micrococcaceae</taxon>
    </lineage>
</organism>
<gene>
    <name evidence="7" type="ORF">J2S62_000476</name>
</gene>
<evidence type="ECO:0000256" key="1">
    <source>
        <dbReference type="ARBA" id="ARBA00004651"/>
    </source>
</evidence>
<dbReference type="EMBL" id="JAVDYJ010000001">
    <property type="protein sequence ID" value="MDR7346219.1"/>
    <property type="molecule type" value="Genomic_DNA"/>
</dbReference>
<dbReference type="PANTHER" id="PTHR23526">
    <property type="entry name" value="INTEGRAL MEMBRANE TRANSPORT PROTEIN-RELATED"/>
    <property type="match status" value="1"/>
</dbReference>
<evidence type="ECO:0000256" key="3">
    <source>
        <dbReference type="ARBA" id="ARBA00022989"/>
    </source>
</evidence>
<feature type="transmembrane region" description="Helical" evidence="5">
    <location>
        <begin position="325"/>
        <end position="343"/>
    </location>
</feature>
<feature type="transmembrane region" description="Helical" evidence="5">
    <location>
        <begin position="138"/>
        <end position="161"/>
    </location>
</feature>
<comment type="subcellular location">
    <subcellularLocation>
        <location evidence="1">Cell membrane</location>
        <topology evidence="1">Multi-pass membrane protein</topology>
    </subcellularLocation>
</comment>
<dbReference type="Pfam" id="PF07690">
    <property type="entry name" value="MFS_1"/>
    <property type="match status" value="1"/>
</dbReference>
<keyword evidence="3 5" id="KW-1133">Transmembrane helix</keyword>
<keyword evidence="8" id="KW-1185">Reference proteome</keyword>
<feature type="transmembrane region" description="Helical" evidence="5">
    <location>
        <begin position="364"/>
        <end position="387"/>
    </location>
</feature>
<accession>A0ABU2AZL9</accession>
<keyword evidence="2 5" id="KW-0812">Transmembrane</keyword>
<dbReference type="InterPro" id="IPR036259">
    <property type="entry name" value="MFS_trans_sf"/>
</dbReference>
<feature type="transmembrane region" description="Helical" evidence="5">
    <location>
        <begin position="102"/>
        <end position="126"/>
    </location>
</feature>
<feature type="transmembrane region" description="Helical" evidence="5">
    <location>
        <begin position="239"/>
        <end position="259"/>
    </location>
</feature>
<dbReference type="PROSITE" id="PS50850">
    <property type="entry name" value="MFS"/>
    <property type="match status" value="1"/>
</dbReference>
<evidence type="ECO:0000313" key="7">
    <source>
        <dbReference type="EMBL" id="MDR7346219.1"/>
    </source>
</evidence>
<dbReference type="InterPro" id="IPR011701">
    <property type="entry name" value="MFS"/>
</dbReference>
<evidence type="ECO:0000256" key="2">
    <source>
        <dbReference type="ARBA" id="ARBA00022692"/>
    </source>
</evidence>
<feature type="transmembrane region" description="Helical" evidence="5">
    <location>
        <begin position="50"/>
        <end position="67"/>
    </location>
</feature>
<evidence type="ECO:0000259" key="6">
    <source>
        <dbReference type="PROSITE" id="PS50850"/>
    </source>
</evidence>
<dbReference type="PANTHER" id="PTHR23526:SF4">
    <property type="entry name" value="INTEGRAL MEMBRANE TRANSPORT PROTEIN"/>
    <property type="match status" value="1"/>
</dbReference>
<evidence type="ECO:0000256" key="5">
    <source>
        <dbReference type="SAM" id="Phobius"/>
    </source>
</evidence>
<dbReference type="PRINTS" id="PR01035">
    <property type="entry name" value="TCRTETA"/>
</dbReference>
<dbReference type="InterPro" id="IPR052528">
    <property type="entry name" value="Sugar_transport-like"/>
</dbReference>
<comment type="caution">
    <text evidence="7">The sequence shown here is derived from an EMBL/GenBank/DDBJ whole genome shotgun (WGS) entry which is preliminary data.</text>
</comment>
<dbReference type="RefSeq" id="WP_310170901.1">
    <property type="nucleotide sequence ID" value="NZ_BAABHE010000002.1"/>
</dbReference>
<evidence type="ECO:0000256" key="4">
    <source>
        <dbReference type="ARBA" id="ARBA00023136"/>
    </source>
</evidence>
<sequence length="425" mass="44285">MSRTSHNALPGWLWLMLIAGILTQTTANLVRPVTSYKLILLGWGETEIGIATAAYALLPLFLALPFGRLQSRLKSPRNFVALGILILTLGAAYLALTGNVVHLMLASAVLGIGHLMFTIGGQSMVARRSRAPDMDANFGWFTASFSVGQMLGPLLSGVLLGNTSLTEAQAGGDDLTHSINLALWIGAITSIVAVPILYTLRATHPPAPTTQTQDLVVVEAGAKPSVRNILKLPGITSHMFAALALLAILDILVAFMPLVGEAYGVSPMVIGALLAIRGATSVLSRIFIRPLSARYARNNLLLVALLVSAAAIAVVPGVVGWGVPGMVAAFIFMAVGGFTLGVGQPITMTLISQGVPRSWRSPALALRLVGNRVGQVVLPLAASLVAGPVGPAGGIWFACAILGISGAERLLNKRTGPEPNAAQEN</sequence>
<feature type="domain" description="Major facilitator superfamily (MFS) profile" evidence="6">
    <location>
        <begin position="12"/>
        <end position="425"/>
    </location>
</feature>
<feature type="transmembrane region" description="Helical" evidence="5">
    <location>
        <begin position="12"/>
        <end position="30"/>
    </location>
</feature>
<evidence type="ECO:0000313" key="8">
    <source>
        <dbReference type="Proteomes" id="UP001183794"/>
    </source>
</evidence>
<feature type="transmembrane region" description="Helical" evidence="5">
    <location>
        <begin position="181"/>
        <end position="200"/>
    </location>
</feature>
<reference evidence="7 8" key="1">
    <citation type="submission" date="2023-07" db="EMBL/GenBank/DDBJ databases">
        <title>Sequencing the genomes of 1000 actinobacteria strains.</title>
        <authorList>
            <person name="Klenk H.-P."/>
        </authorList>
    </citation>
    <scope>NUCLEOTIDE SEQUENCE [LARGE SCALE GENOMIC DNA]</scope>
    <source>
        <strain evidence="7 8">DSM 22966</strain>
    </source>
</reference>
<dbReference type="Gene3D" id="1.20.1250.20">
    <property type="entry name" value="MFS general substrate transporter like domains"/>
    <property type="match status" value="1"/>
</dbReference>
<keyword evidence="4 5" id="KW-0472">Membrane</keyword>
<feature type="transmembrane region" description="Helical" evidence="5">
    <location>
        <begin position="79"/>
        <end position="96"/>
    </location>
</feature>
<proteinExistence type="predicted"/>
<dbReference type="InterPro" id="IPR001958">
    <property type="entry name" value="Tet-R_TetA/multi-R_MdtG-like"/>
</dbReference>
<dbReference type="Proteomes" id="UP001183794">
    <property type="component" value="Unassembled WGS sequence"/>
</dbReference>
<feature type="transmembrane region" description="Helical" evidence="5">
    <location>
        <begin position="265"/>
        <end position="288"/>
    </location>
</feature>